<keyword evidence="3" id="KW-1185">Reference proteome</keyword>
<dbReference type="PANTHER" id="PTHR30514">
    <property type="entry name" value="GLUCOKINASE"/>
    <property type="match status" value="1"/>
</dbReference>
<dbReference type="Gene3D" id="3.40.50.10490">
    <property type="entry name" value="Glucose-6-phosphate isomerase like protein, domain 1"/>
    <property type="match status" value="1"/>
</dbReference>
<evidence type="ECO:0000313" key="2">
    <source>
        <dbReference type="EMBL" id="MBR7829142.1"/>
    </source>
</evidence>
<dbReference type="Pfam" id="PF01418">
    <property type="entry name" value="HTH_6"/>
    <property type="match status" value="1"/>
</dbReference>
<dbReference type="SUPFAM" id="SSF46689">
    <property type="entry name" value="Homeodomain-like"/>
    <property type="match status" value="1"/>
</dbReference>
<gene>
    <name evidence="2" type="ORF">KDK95_22735</name>
</gene>
<dbReference type="Pfam" id="PF01380">
    <property type="entry name" value="SIS"/>
    <property type="match status" value="1"/>
</dbReference>
<proteinExistence type="predicted"/>
<organism evidence="2 3">
    <name type="scientific">Actinospica acidithermotolerans</name>
    <dbReference type="NCBI Taxonomy" id="2828514"/>
    <lineage>
        <taxon>Bacteria</taxon>
        <taxon>Bacillati</taxon>
        <taxon>Actinomycetota</taxon>
        <taxon>Actinomycetes</taxon>
        <taxon>Catenulisporales</taxon>
        <taxon>Actinospicaceae</taxon>
        <taxon>Actinospica</taxon>
    </lineage>
</organism>
<dbReference type="GO" id="GO:0097367">
    <property type="term" value="F:carbohydrate derivative binding"/>
    <property type="evidence" value="ECO:0007669"/>
    <property type="project" value="InterPro"/>
</dbReference>
<protein>
    <submittedName>
        <fullName evidence="2">MurR/RpiR family transcriptional regulator</fullName>
    </submittedName>
</protein>
<evidence type="ECO:0000313" key="3">
    <source>
        <dbReference type="Proteomes" id="UP000676325"/>
    </source>
</evidence>
<dbReference type="InterPro" id="IPR001347">
    <property type="entry name" value="SIS_dom"/>
</dbReference>
<dbReference type="RefSeq" id="WP_212520278.1">
    <property type="nucleotide sequence ID" value="NZ_JAGSOH010000076.1"/>
</dbReference>
<dbReference type="GO" id="GO:0003700">
    <property type="term" value="F:DNA-binding transcription factor activity"/>
    <property type="evidence" value="ECO:0007669"/>
    <property type="project" value="InterPro"/>
</dbReference>
<dbReference type="InterPro" id="IPR000281">
    <property type="entry name" value="HTH_RpiR"/>
</dbReference>
<name>A0A941ED65_9ACTN</name>
<dbReference type="PROSITE" id="PS51071">
    <property type="entry name" value="HTH_RPIR"/>
    <property type="match status" value="1"/>
</dbReference>
<evidence type="ECO:0000259" key="1">
    <source>
        <dbReference type="PROSITE" id="PS51071"/>
    </source>
</evidence>
<sequence length="342" mass="35799">MNDAGLGQRIDRLYASLSPQEQRAADVVLDRLDDLAVYNASEIAQISGVSKATVSRLVRRLGYEDFAQVRAQARTLRSLGTPLGTSSAYEASADASTVAGGSSTLAAHLASSAYEACADASTVAGGSSTLAAHLASSAYEASADASTVAGGSSTLAAHLASELRNLESMLLRTLADGRAEKAAALLASAEAVAVIGRRNSYPVALHLRQQLAQIRGRVALLPVPGQSLGEDLAALGPSDAAVLVGFRRRPRGFARLVEVLAARGVPVVLIGDESLEPWQDRVAHFLPVPLDAPSPFDSYAAAMSLVNVLATATLARRTRQGRTRVSVISGLYEELDELEEPW</sequence>
<dbReference type="GO" id="GO:1901135">
    <property type="term" value="P:carbohydrate derivative metabolic process"/>
    <property type="evidence" value="ECO:0007669"/>
    <property type="project" value="InterPro"/>
</dbReference>
<feature type="domain" description="HTH rpiR-type" evidence="1">
    <location>
        <begin position="4"/>
        <end position="80"/>
    </location>
</feature>
<dbReference type="PANTHER" id="PTHR30514:SF18">
    <property type="entry name" value="RPIR-FAMILY TRANSCRIPTIONAL REGULATOR"/>
    <property type="match status" value="1"/>
</dbReference>
<reference evidence="2" key="1">
    <citation type="submission" date="2021-04" db="EMBL/GenBank/DDBJ databases">
        <title>Genome based classification of Actinospica acidithermotolerans sp. nov., an actinobacterium isolated from an Indonesian hot spring.</title>
        <authorList>
            <person name="Kusuma A.B."/>
            <person name="Putra K.E."/>
            <person name="Nafisah S."/>
            <person name="Loh J."/>
            <person name="Nouioui I."/>
            <person name="Goodfellow M."/>
        </authorList>
    </citation>
    <scope>NUCLEOTIDE SEQUENCE</scope>
    <source>
        <strain evidence="2">MGRD01-02</strain>
    </source>
</reference>
<dbReference type="InterPro" id="IPR046348">
    <property type="entry name" value="SIS_dom_sf"/>
</dbReference>
<dbReference type="EMBL" id="JAGSOH010000076">
    <property type="protein sequence ID" value="MBR7829142.1"/>
    <property type="molecule type" value="Genomic_DNA"/>
</dbReference>
<dbReference type="SUPFAM" id="SSF53697">
    <property type="entry name" value="SIS domain"/>
    <property type="match status" value="1"/>
</dbReference>
<accession>A0A941ED65</accession>
<dbReference type="GO" id="GO:0003677">
    <property type="term" value="F:DNA binding"/>
    <property type="evidence" value="ECO:0007669"/>
    <property type="project" value="InterPro"/>
</dbReference>
<comment type="caution">
    <text evidence="2">The sequence shown here is derived from an EMBL/GenBank/DDBJ whole genome shotgun (WGS) entry which is preliminary data.</text>
</comment>
<dbReference type="Gene3D" id="1.10.10.10">
    <property type="entry name" value="Winged helix-like DNA-binding domain superfamily/Winged helix DNA-binding domain"/>
    <property type="match status" value="1"/>
</dbReference>
<dbReference type="Proteomes" id="UP000676325">
    <property type="component" value="Unassembled WGS sequence"/>
</dbReference>
<dbReference type="InterPro" id="IPR036388">
    <property type="entry name" value="WH-like_DNA-bd_sf"/>
</dbReference>
<dbReference type="AlphaFoldDB" id="A0A941ED65"/>
<dbReference type="InterPro" id="IPR009057">
    <property type="entry name" value="Homeodomain-like_sf"/>
</dbReference>
<dbReference type="InterPro" id="IPR047640">
    <property type="entry name" value="RpiR-like"/>
</dbReference>